<evidence type="ECO:0000313" key="4">
    <source>
        <dbReference type="Proteomes" id="UP000805614"/>
    </source>
</evidence>
<feature type="signal peptide" evidence="2">
    <location>
        <begin position="1"/>
        <end position="16"/>
    </location>
</feature>
<accession>A0ABR7LQB1</accession>
<feature type="chain" id="PRO_5045832789" description="ATP/GTP-binding protein" evidence="2">
    <location>
        <begin position="17"/>
        <end position="256"/>
    </location>
</feature>
<evidence type="ECO:0000256" key="1">
    <source>
        <dbReference type="SAM" id="MobiDB-lite"/>
    </source>
</evidence>
<organism evidence="3 4">
    <name type="scientific">Actinomadura alba</name>
    <dbReference type="NCBI Taxonomy" id="406431"/>
    <lineage>
        <taxon>Bacteria</taxon>
        <taxon>Bacillati</taxon>
        <taxon>Actinomycetota</taxon>
        <taxon>Actinomycetes</taxon>
        <taxon>Streptosporangiales</taxon>
        <taxon>Thermomonosporaceae</taxon>
        <taxon>Actinomadura</taxon>
    </lineage>
</organism>
<reference evidence="3 4" key="1">
    <citation type="submission" date="2020-06" db="EMBL/GenBank/DDBJ databases">
        <title>Actinomadura xiongansis sp. nov., isolated from soil of Baiyangdian.</title>
        <authorList>
            <person name="Zhang X."/>
        </authorList>
    </citation>
    <scope>NUCLEOTIDE SEQUENCE [LARGE SCALE GENOMIC DNA]</scope>
    <source>
        <strain evidence="3 4">HBUM206468</strain>
    </source>
</reference>
<keyword evidence="4" id="KW-1185">Reference proteome</keyword>
<name>A0ABR7LQB1_9ACTN</name>
<protein>
    <recommendedName>
        <fullName evidence="5">ATP/GTP-binding protein</fullName>
    </recommendedName>
</protein>
<feature type="compositionally biased region" description="Gly residues" evidence="1">
    <location>
        <begin position="57"/>
        <end position="71"/>
    </location>
</feature>
<sequence length="256" mass="26020">MLIRSSLLITAMTVGAGATGLVAPAAAFAPRVTAPKPPPNHCSTTTCTAGGTIPGRDGSGGDTPSGGGGGTIVQDPCGGDPQCVMGSVSGPQPAGTPTVADVVQMAMDGLERPVMKIQTSPRTRSYVGLRTFLWVDRGQWTPKSNPVSAGGHTVTGTSTPVEVVWNLGEKTITCTGPGTPYNPKRPENQKGTCTHVYQKSSAGQPGGEYQISATVNWRVTWVCEPACGSGDAGMVAGLSAVEQLPVGEIQTGSRSG</sequence>
<evidence type="ECO:0008006" key="5">
    <source>
        <dbReference type="Google" id="ProtNLM"/>
    </source>
</evidence>
<dbReference type="Proteomes" id="UP000805614">
    <property type="component" value="Unassembled WGS sequence"/>
</dbReference>
<comment type="caution">
    <text evidence="3">The sequence shown here is derived from an EMBL/GenBank/DDBJ whole genome shotgun (WGS) entry which is preliminary data.</text>
</comment>
<dbReference type="EMBL" id="JABVEC010000011">
    <property type="protein sequence ID" value="MBC6467030.1"/>
    <property type="molecule type" value="Genomic_DNA"/>
</dbReference>
<dbReference type="RefSeq" id="WP_187244049.1">
    <property type="nucleotide sequence ID" value="NZ_BAAAOK010000004.1"/>
</dbReference>
<evidence type="ECO:0000313" key="3">
    <source>
        <dbReference type="EMBL" id="MBC6467030.1"/>
    </source>
</evidence>
<evidence type="ECO:0000256" key="2">
    <source>
        <dbReference type="SAM" id="SignalP"/>
    </source>
</evidence>
<keyword evidence="2" id="KW-0732">Signal</keyword>
<proteinExistence type="predicted"/>
<feature type="region of interest" description="Disordered" evidence="1">
    <location>
        <begin position="37"/>
        <end position="76"/>
    </location>
</feature>
<gene>
    <name evidence="3" type="ORF">HKK74_16190</name>
</gene>